<dbReference type="InterPro" id="IPR029063">
    <property type="entry name" value="SAM-dependent_MTases_sf"/>
</dbReference>
<sequence>MDIDAVKSSYKVWAPVYDKTFGAITTVGRKRAIQYINSRQGKVLEVGVGTGLSLKHYKPHLQVTGIDVSSHMLAKARKKVSKRSMTHVEGIHEMDARAMDLPDNHFDTVVAMYLVSVVPDPEQVIAEMARVCKPGGQVLIVNHFAREKGALARVEKVMAPFANKIGWHSDFSIHRILGEDELVVQDKSKLPPLGMFTFLRMEKQGDGPRVN</sequence>
<keyword evidence="2" id="KW-0808">Transferase</keyword>
<dbReference type="Pfam" id="PF08241">
    <property type="entry name" value="Methyltransf_11"/>
    <property type="match status" value="1"/>
</dbReference>
<dbReference type="Gene3D" id="3.40.50.150">
    <property type="entry name" value="Vaccinia Virus protein VP39"/>
    <property type="match status" value="1"/>
</dbReference>
<name>A0A347ULK9_9RHOB</name>
<reference evidence="2 3" key="1">
    <citation type="submission" date="2018-09" db="EMBL/GenBank/DDBJ databases">
        <title>Profundibacter amoris BAR1 gen. nov., sp. nov., a new member of the Roseobacter clade isolated at Lokis Castle Vent Field on the Arctic Mid-Oceanic Ridge.</title>
        <authorList>
            <person name="Le Moine Bauer S."/>
            <person name="Sjoeberg A.G."/>
            <person name="L'Haridon S."/>
            <person name="Stokke R."/>
            <person name="Roalkvam I."/>
            <person name="Steen I.H."/>
            <person name="Dahle H."/>
        </authorList>
    </citation>
    <scope>NUCLEOTIDE SEQUENCE [LARGE SCALE GENOMIC DNA]</scope>
    <source>
        <strain evidence="2 3">BAR1</strain>
    </source>
</reference>
<proteinExistence type="predicted"/>
<keyword evidence="2" id="KW-0489">Methyltransferase</keyword>
<dbReference type="InterPro" id="IPR052356">
    <property type="entry name" value="Thiol_S-MT"/>
</dbReference>
<keyword evidence="3" id="KW-1185">Reference proteome</keyword>
<evidence type="ECO:0000259" key="1">
    <source>
        <dbReference type="Pfam" id="PF08241"/>
    </source>
</evidence>
<dbReference type="PANTHER" id="PTHR45036:SF1">
    <property type="entry name" value="METHYLTRANSFERASE LIKE 7A"/>
    <property type="match status" value="1"/>
</dbReference>
<gene>
    <name evidence="2" type="ORF">BAR1_07265</name>
</gene>
<protein>
    <submittedName>
        <fullName evidence="2">Methyltransferase domain-containing protein</fullName>
    </submittedName>
</protein>
<feature type="domain" description="Methyltransferase type 11" evidence="1">
    <location>
        <begin position="44"/>
        <end position="140"/>
    </location>
</feature>
<dbReference type="EMBL" id="CP032125">
    <property type="protein sequence ID" value="AXX99737.1"/>
    <property type="molecule type" value="Genomic_DNA"/>
</dbReference>
<evidence type="ECO:0000313" key="2">
    <source>
        <dbReference type="EMBL" id="AXX99737.1"/>
    </source>
</evidence>
<dbReference type="RefSeq" id="WP_118944388.1">
    <property type="nucleotide sequence ID" value="NZ_CP032125.1"/>
</dbReference>
<dbReference type="CDD" id="cd02440">
    <property type="entry name" value="AdoMet_MTases"/>
    <property type="match status" value="1"/>
</dbReference>
<dbReference type="Proteomes" id="UP000261704">
    <property type="component" value="Chromosome"/>
</dbReference>
<dbReference type="PANTHER" id="PTHR45036">
    <property type="entry name" value="METHYLTRANSFERASE LIKE 7B"/>
    <property type="match status" value="1"/>
</dbReference>
<dbReference type="InterPro" id="IPR013216">
    <property type="entry name" value="Methyltransf_11"/>
</dbReference>
<evidence type="ECO:0000313" key="3">
    <source>
        <dbReference type="Proteomes" id="UP000261704"/>
    </source>
</evidence>
<dbReference type="SUPFAM" id="SSF53335">
    <property type="entry name" value="S-adenosyl-L-methionine-dependent methyltransferases"/>
    <property type="match status" value="1"/>
</dbReference>
<dbReference type="OrthoDB" id="8153637at2"/>
<organism evidence="2 3">
    <name type="scientific">Profundibacter amoris</name>
    <dbReference type="NCBI Taxonomy" id="2171755"/>
    <lineage>
        <taxon>Bacteria</taxon>
        <taxon>Pseudomonadati</taxon>
        <taxon>Pseudomonadota</taxon>
        <taxon>Alphaproteobacteria</taxon>
        <taxon>Rhodobacterales</taxon>
        <taxon>Paracoccaceae</taxon>
        <taxon>Profundibacter</taxon>
    </lineage>
</organism>
<dbReference type="KEGG" id="pamo:BAR1_07265"/>
<dbReference type="GO" id="GO:0032259">
    <property type="term" value="P:methylation"/>
    <property type="evidence" value="ECO:0007669"/>
    <property type="project" value="UniProtKB-KW"/>
</dbReference>
<dbReference type="GO" id="GO:0008757">
    <property type="term" value="F:S-adenosylmethionine-dependent methyltransferase activity"/>
    <property type="evidence" value="ECO:0007669"/>
    <property type="project" value="InterPro"/>
</dbReference>
<accession>A0A347ULK9</accession>
<dbReference type="AlphaFoldDB" id="A0A347ULK9"/>